<proteinExistence type="predicted"/>
<dbReference type="Proteomes" id="UP001311232">
    <property type="component" value="Unassembled WGS sequence"/>
</dbReference>
<evidence type="ECO:0000256" key="1">
    <source>
        <dbReference type="SAM" id="SignalP"/>
    </source>
</evidence>
<organism evidence="2 3">
    <name type="scientific">Crenichthys baileyi</name>
    <name type="common">White River springfish</name>
    <dbReference type="NCBI Taxonomy" id="28760"/>
    <lineage>
        <taxon>Eukaryota</taxon>
        <taxon>Metazoa</taxon>
        <taxon>Chordata</taxon>
        <taxon>Craniata</taxon>
        <taxon>Vertebrata</taxon>
        <taxon>Euteleostomi</taxon>
        <taxon>Actinopterygii</taxon>
        <taxon>Neopterygii</taxon>
        <taxon>Teleostei</taxon>
        <taxon>Neoteleostei</taxon>
        <taxon>Acanthomorphata</taxon>
        <taxon>Ovalentaria</taxon>
        <taxon>Atherinomorphae</taxon>
        <taxon>Cyprinodontiformes</taxon>
        <taxon>Goodeidae</taxon>
        <taxon>Crenichthys</taxon>
    </lineage>
</organism>
<gene>
    <name evidence="2" type="ORF">CRENBAI_020249</name>
</gene>
<sequence>MVGAFLVLGLTICPSYTSSRSKPALNKGYTRSTPGLNQGYIGSTPALNQVYTRSTPGVNQGYTRSKPALNQVPAVYIFISVCLYTDLVEHKIFVKGEETIFIRSIQFNSVLFI</sequence>
<accession>A0AAV9RX54</accession>
<reference evidence="2 3" key="1">
    <citation type="submission" date="2021-06" db="EMBL/GenBank/DDBJ databases">
        <authorList>
            <person name="Palmer J.M."/>
        </authorList>
    </citation>
    <scope>NUCLEOTIDE SEQUENCE [LARGE SCALE GENOMIC DNA]</scope>
    <source>
        <strain evidence="2 3">MEX-2019</strain>
        <tissue evidence="2">Muscle</tissue>
    </source>
</reference>
<dbReference type="AlphaFoldDB" id="A0AAV9RX54"/>
<comment type="caution">
    <text evidence="2">The sequence shown here is derived from an EMBL/GenBank/DDBJ whole genome shotgun (WGS) entry which is preliminary data.</text>
</comment>
<feature type="chain" id="PRO_5043945270" evidence="1">
    <location>
        <begin position="20"/>
        <end position="113"/>
    </location>
</feature>
<evidence type="ECO:0000313" key="3">
    <source>
        <dbReference type="Proteomes" id="UP001311232"/>
    </source>
</evidence>
<name>A0AAV9RX54_9TELE</name>
<keyword evidence="3" id="KW-1185">Reference proteome</keyword>
<feature type="signal peptide" evidence="1">
    <location>
        <begin position="1"/>
        <end position="19"/>
    </location>
</feature>
<keyword evidence="1" id="KW-0732">Signal</keyword>
<evidence type="ECO:0000313" key="2">
    <source>
        <dbReference type="EMBL" id="KAK5613543.1"/>
    </source>
</evidence>
<dbReference type="EMBL" id="JAHHUM010001206">
    <property type="protein sequence ID" value="KAK5613543.1"/>
    <property type="molecule type" value="Genomic_DNA"/>
</dbReference>
<protein>
    <submittedName>
        <fullName evidence="2">Uncharacterized protein</fullName>
    </submittedName>
</protein>